<evidence type="ECO:0000259" key="7">
    <source>
        <dbReference type="Pfam" id="PF07687"/>
    </source>
</evidence>
<gene>
    <name evidence="8" type="ORF">SAMN04487928_13012</name>
</gene>
<evidence type="ECO:0000256" key="4">
    <source>
        <dbReference type="ARBA" id="ARBA00022801"/>
    </source>
</evidence>
<name>A0A1I5XB43_9FIRM</name>
<dbReference type="Gene3D" id="3.30.70.360">
    <property type="match status" value="1"/>
</dbReference>
<dbReference type="Pfam" id="PF07687">
    <property type="entry name" value="M20_dimer"/>
    <property type="match status" value="1"/>
</dbReference>
<dbReference type="Pfam" id="PF01546">
    <property type="entry name" value="Peptidase_M20"/>
    <property type="match status" value="1"/>
</dbReference>
<dbReference type="EMBL" id="FOXO01000030">
    <property type="protein sequence ID" value="SFQ29199.1"/>
    <property type="molecule type" value="Genomic_DNA"/>
</dbReference>
<feature type="domain" description="Peptidase M20 dimerisation" evidence="7">
    <location>
        <begin position="183"/>
        <end position="277"/>
    </location>
</feature>
<evidence type="ECO:0000256" key="1">
    <source>
        <dbReference type="ARBA" id="ARBA00001947"/>
    </source>
</evidence>
<dbReference type="InterPro" id="IPR001261">
    <property type="entry name" value="ArgE/DapE_CS"/>
</dbReference>
<reference evidence="9" key="1">
    <citation type="submission" date="2016-10" db="EMBL/GenBank/DDBJ databases">
        <authorList>
            <person name="Varghese N."/>
            <person name="Submissions S."/>
        </authorList>
    </citation>
    <scope>NUCLEOTIDE SEQUENCE [LARGE SCALE GENOMIC DNA]</scope>
    <source>
        <strain evidence="9">P18</strain>
    </source>
</reference>
<dbReference type="Gene3D" id="3.40.630.10">
    <property type="entry name" value="Zn peptidases"/>
    <property type="match status" value="1"/>
</dbReference>
<dbReference type="RefSeq" id="WP_074890885.1">
    <property type="nucleotide sequence ID" value="NZ_FOXO01000030.1"/>
</dbReference>
<dbReference type="SUPFAM" id="SSF55031">
    <property type="entry name" value="Bacterial exopeptidase dimerisation domain"/>
    <property type="match status" value="1"/>
</dbReference>
<dbReference type="GO" id="GO:0006508">
    <property type="term" value="P:proteolysis"/>
    <property type="evidence" value="ECO:0007669"/>
    <property type="project" value="UniProtKB-KW"/>
</dbReference>
<evidence type="ECO:0000313" key="8">
    <source>
        <dbReference type="EMBL" id="SFQ29199.1"/>
    </source>
</evidence>
<keyword evidence="9" id="KW-1185">Reference proteome</keyword>
<dbReference type="GO" id="GO:0008237">
    <property type="term" value="F:metallopeptidase activity"/>
    <property type="evidence" value="ECO:0007669"/>
    <property type="project" value="UniProtKB-KW"/>
</dbReference>
<dbReference type="Proteomes" id="UP000182624">
    <property type="component" value="Unassembled WGS sequence"/>
</dbReference>
<protein>
    <submittedName>
        <fullName evidence="8">Peptidase T-like protein</fullName>
    </submittedName>
</protein>
<keyword evidence="2" id="KW-0645">Protease</keyword>
<keyword evidence="5" id="KW-0862">Zinc</keyword>
<dbReference type="SUPFAM" id="SSF53187">
    <property type="entry name" value="Zn-dependent exopeptidases"/>
    <property type="match status" value="1"/>
</dbReference>
<dbReference type="GO" id="GO:0046872">
    <property type="term" value="F:metal ion binding"/>
    <property type="evidence" value="ECO:0007669"/>
    <property type="project" value="UniProtKB-KW"/>
</dbReference>
<keyword evidence="6" id="KW-0482">Metalloprotease</keyword>
<sequence length="377" mass="41169">MRENDKRVVDRFTELALVDGESFNERLVADYLIAEFQKLGIKLIEDDIAGKIGGNCGNLYGFAEGRGKYADSEPILFCAHMDTVSPGNNKKIILNDGGTITSDHTTVLGADDRVGIAGIIEAYTRVIEENLDHPPIEFLFTVAEEVYGLGSAALDYSRIRSRIAFAPDCSGEYGVYSSCEPTLISFEVHIKGKASHAGYEPEKGINAIAIAAAAISRIKQGWADDHTTLNIGIIEGGSVTNAVPENCFIKGEIRSGVHEDAHRTIDLVESIFSEEANRAGAELCIDKKERITVYRIDPEAAEGSALDRYKRALEKQGRRAVAKKSFGGSDINSLIKHGMDGLNIYGPMHNIHTTEECTTVQEIADFTELIKILMTQP</sequence>
<proteinExistence type="predicted"/>
<evidence type="ECO:0000313" key="9">
    <source>
        <dbReference type="Proteomes" id="UP000182624"/>
    </source>
</evidence>
<dbReference type="PROSITE" id="PS00758">
    <property type="entry name" value="ARGE_DAPE_CPG2_1"/>
    <property type="match status" value="1"/>
</dbReference>
<keyword evidence="3" id="KW-0479">Metal-binding</keyword>
<keyword evidence="4" id="KW-0378">Hydrolase</keyword>
<dbReference type="InterPro" id="IPR002933">
    <property type="entry name" value="Peptidase_M20"/>
</dbReference>
<evidence type="ECO:0000256" key="6">
    <source>
        <dbReference type="ARBA" id="ARBA00023049"/>
    </source>
</evidence>
<evidence type="ECO:0000256" key="2">
    <source>
        <dbReference type="ARBA" id="ARBA00022670"/>
    </source>
</evidence>
<evidence type="ECO:0000256" key="3">
    <source>
        <dbReference type="ARBA" id="ARBA00022723"/>
    </source>
</evidence>
<dbReference type="InterPro" id="IPR036264">
    <property type="entry name" value="Bact_exopeptidase_dim_dom"/>
</dbReference>
<accession>A0A1I5XB43</accession>
<dbReference type="InterPro" id="IPR011650">
    <property type="entry name" value="Peptidase_M20_dimer"/>
</dbReference>
<dbReference type="PANTHER" id="PTHR42994:SF2">
    <property type="entry name" value="PEPTIDASE"/>
    <property type="match status" value="1"/>
</dbReference>
<organism evidence="8 9">
    <name type="scientific">Butyrivibrio proteoclasticus</name>
    <dbReference type="NCBI Taxonomy" id="43305"/>
    <lineage>
        <taxon>Bacteria</taxon>
        <taxon>Bacillati</taxon>
        <taxon>Bacillota</taxon>
        <taxon>Clostridia</taxon>
        <taxon>Lachnospirales</taxon>
        <taxon>Lachnospiraceae</taxon>
        <taxon>Butyrivibrio</taxon>
    </lineage>
</organism>
<dbReference type="AlphaFoldDB" id="A0A1I5XB43"/>
<dbReference type="PANTHER" id="PTHR42994">
    <property type="entry name" value="PEPTIDASE T"/>
    <property type="match status" value="1"/>
</dbReference>
<comment type="cofactor">
    <cofactor evidence="1">
        <name>Zn(2+)</name>
        <dbReference type="ChEBI" id="CHEBI:29105"/>
    </cofactor>
</comment>
<evidence type="ECO:0000256" key="5">
    <source>
        <dbReference type="ARBA" id="ARBA00022833"/>
    </source>
</evidence>